<dbReference type="InterPro" id="IPR001611">
    <property type="entry name" value="Leu-rich_rpt"/>
</dbReference>
<keyword evidence="4" id="KW-1185">Reference proteome</keyword>
<dbReference type="AlphaFoldDB" id="A0A4R9GPS0"/>
<name>A0A4R9GPS0_9LEPT</name>
<dbReference type="EMBL" id="RQEV01000010">
    <property type="protein sequence ID" value="TGK18778.1"/>
    <property type="molecule type" value="Genomic_DNA"/>
</dbReference>
<keyword evidence="2" id="KW-0677">Repeat</keyword>
<evidence type="ECO:0000256" key="1">
    <source>
        <dbReference type="ARBA" id="ARBA00022614"/>
    </source>
</evidence>
<dbReference type="PROSITE" id="PS51257">
    <property type="entry name" value="PROKAR_LIPOPROTEIN"/>
    <property type="match status" value="1"/>
</dbReference>
<proteinExistence type="predicted"/>
<protein>
    <submittedName>
        <fullName evidence="3">Leucine-rich repeat domain-containing protein</fullName>
    </submittedName>
</protein>
<dbReference type="Proteomes" id="UP000297855">
    <property type="component" value="Unassembled WGS sequence"/>
</dbReference>
<dbReference type="SUPFAM" id="SSF52058">
    <property type="entry name" value="L domain-like"/>
    <property type="match status" value="1"/>
</dbReference>
<dbReference type="OrthoDB" id="343917at2"/>
<dbReference type="Pfam" id="PF13855">
    <property type="entry name" value="LRR_8"/>
    <property type="match status" value="1"/>
</dbReference>
<dbReference type="Gene3D" id="3.80.10.10">
    <property type="entry name" value="Ribonuclease Inhibitor"/>
    <property type="match status" value="1"/>
</dbReference>
<gene>
    <name evidence="3" type="ORF">EHO61_10005</name>
</gene>
<dbReference type="InterPro" id="IPR050216">
    <property type="entry name" value="LRR_domain-containing"/>
</dbReference>
<dbReference type="PANTHER" id="PTHR48051:SF1">
    <property type="entry name" value="RAS SUPPRESSOR PROTEIN 1"/>
    <property type="match status" value="1"/>
</dbReference>
<reference evidence="3" key="1">
    <citation type="journal article" date="2019" name="PLoS Negl. Trop. Dis.">
        <title>Revisiting the worldwide diversity of Leptospira species in the environment.</title>
        <authorList>
            <person name="Vincent A.T."/>
            <person name="Schiettekatte O."/>
            <person name="Bourhy P."/>
            <person name="Veyrier F.J."/>
            <person name="Picardeau M."/>
        </authorList>
    </citation>
    <scope>NUCLEOTIDE SEQUENCE [LARGE SCALE GENOMIC DNA]</scope>
    <source>
        <strain evidence="3">SCS5</strain>
    </source>
</reference>
<evidence type="ECO:0000313" key="4">
    <source>
        <dbReference type="Proteomes" id="UP000297855"/>
    </source>
</evidence>
<organism evidence="3 4">
    <name type="scientific">Leptospira fluminis</name>
    <dbReference type="NCBI Taxonomy" id="2484979"/>
    <lineage>
        <taxon>Bacteria</taxon>
        <taxon>Pseudomonadati</taxon>
        <taxon>Spirochaetota</taxon>
        <taxon>Spirochaetia</taxon>
        <taxon>Leptospirales</taxon>
        <taxon>Leptospiraceae</taxon>
        <taxon>Leptospira</taxon>
    </lineage>
</organism>
<sequence>MKKAGTFLFYTFLIFSLLLSGACKKSAEKLLADAAKHPETVEKLDLGLGKLGVVPDVLFRFPNLKWLDLRLNLLRSLPENSGDWNKLEYLNVYGNDLNLLPPSFRKLAALRIFLAGNNDFEKIPEELTDLPVEALYLDQNKLKWGEEDITTLSRLHRLEILDISKNLKIVSLPKNIGVLADHPKLRVLILKNTGLRTADVEIARKTLPKIRIEF</sequence>
<dbReference type="PANTHER" id="PTHR48051">
    <property type="match status" value="1"/>
</dbReference>
<evidence type="ECO:0000313" key="3">
    <source>
        <dbReference type="EMBL" id="TGK18778.1"/>
    </source>
</evidence>
<comment type="caution">
    <text evidence="3">The sequence shown here is derived from an EMBL/GenBank/DDBJ whole genome shotgun (WGS) entry which is preliminary data.</text>
</comment>
<keyword evidence="1" id="KW-0433">Leucine-rich repeat</keyword>
<dbReference type="InterPro" id="IPR032675">
    <property type="entry name" value="LRR_dom_sf"/>
</dbReference>
<evidence type="ECO:0000256" key="2">
    <source>
        <dbReference type="ARBA" id="ARBA00022737"/>
    </source>
</evidence>
<accession>A0A4R9GPS0</accession>
<dbReference type="RefSeq" id="WP_135813446.1">
    <property type="nucleotide sequence ID" value="NZ_RQEV01000010.1"/>
</dbReference>
<dbReference type="GO" id="GO:0005737">
    <property type="term" value="C:cytoplasm"/>
    <property type="evidence" value="ECO:0007669"/>
    <property type="project" value="TreeGrafter"/>
</dbReference>